<dbReference type="InterPro" id="IPR006675">
    <property type="entry name" value="HDIG_dom"/>
</dbReference>
<dbReference type="Pfam" id="PF13487">
    <property type="entry name" value="HD_5"/>
    <property type="match status" value="1"/>
</dbReference>
<dbReference type="SUPFAM" id="SSF55781">
    <property type="entry name" value="GAF domain-like"/>
    <property type="match status" value="1"/>
</dbReference>
<reference evidence="3 4" key="1">
    <citation type="journal article" date="2018" name="Sci. Rep.">
        <title>Genome Features and Biochemical Characteristics of a Robust, Fast Growing and Naturally Transformable Cyanobacterium Synechococcus elongatus PCC 11801 Isolated from India.</title>
        <authorList>
            <person name="Jaiswal D."/>
            <person name="Sengupta A."/>
            <person name="Sohoni S."/>
            <person name="Sengupta S."/>
            <person name="Phadnavis A.G."/>
            <person name="Pakrasi H.B."/>
            <person name="Wangikar P.P."/>
        </authorList>
    </citation>
    <scope>NUCLEOTIDE SEQUENCE [LARGE SCALE GENOMIC DNA]</scope>
    <source>
        <strain evidence="3 4">PCC 11801</strain>
    </source>
</reference>
<accession>A0AAQ3RBC4</accession>
<evidence type="ECO:0000313" key="3">
    <source>
        <dbReference type="EMBL" id="WVS92361.1"/>
    </source>
</evidence>
<name>A0AAQ3RBC4_SYNEL</name>
<dbReference type="NCBIfam" id="TIGR00277">
    <property type="entry name" value="HDIG"/>
    <property type="match status" value="1"/>
</dbReference>
<dbReference type="SMART" id="SM00471">
    <property type="entry name" value="HDc"/>
    <property type="match status" value="1"/>
</dbReference>
<gene>
    <name evidence="3" type="ORF">DOP62_06980</name>
</gene>
<organism evidence="3 4">
    <name type="scientific">Synechococcus elongatus PCC 11801</name>
    <dbReference type="NCBI Taxonomy" id="2219813"/>
    <lineage>
        <taxon>Bacteria</taxon>
        <taxon>Bacillati</taxon>
        <taxon>Cyanobacteriota</taxon>
        <taxon>Cyanophyceae</taxon>
        <taxon>Synechococcales</taxon>
        <taxon>Synechococcaceae</taxon>
        <taxon>Synechococcus</taxon>
    </lineage>
</organism>
<dbReference type="EMBL" id="CP030139">
    <property type="protein sequence ID" value="WVS92361.1"/>
    <property type="molecule type" value="Genomic_DNA"/>
</dbReference>
<dbReference type="Proteomes" id="UP000267249">
    <property type="component" value="Chromosome"/>
</dbReference>
<dbReference type="PANTHER" id="PTHR43155">
    <property type="entry name" value="CYCLIC DI-GMP PHOSPHODIESTERASE PA4108-RELATED"/>
    <property type="match status" value="1"/>
</dbReference>
<dbReference type="PANTHER" id="PTHR43155:SF2">
    <property type="entry name" value="CYCLIC DI-GMP PHOSPHODIESTERASE PA4108"/>
    <property type="match status" value="1"/>
</dbReference>
<feature type="domain" description="HD-GYP" evidence="2">
    <location>
        <begin position="192"/>
        <end position="387"/>
    </location>
</feature>
<protein>
    <submittedName>
        <fullName evidence="3">HD domain-containing phosphohydrolase</fullName>
    </submittedName>
</protein>
<dbReference type="InterPro" id="IPR029016">
    <property type="entry name" value="GAF-like_dom_sf"/>
</dbReference>
<dbReference type="SMART" id="SM00065">
    <property type="entry name" value="GAF"/>
    <property type="match status" value="1"/>
</dbReference>
<dbReference type="InterPro" id="IPR006674">
    <property type="entry name" value="HD_domain"/>
</dbReference>
<evidence type="ECO:0000259" key="1">
    <source>
        <dbReference type="PROSITE" id="PS51831"/>
    </source>
</evidence>
<dbReference type="PROSITE" id="PS51831">
    <property type="entry name" value="HD"/>
    <property type="match status" value="1"/>
</dbReference>
<dbReference type="Gene3D" id="1.10.3210.10">
    <property type="entry name" value="Hypothetical protein af1432"/>
    <property type="match status" value="1"/>
</dbReference>
<dbReference type="AlphaFoldDB" id="A0AAQ3RBC4"/>
<feature type="domain" description="HD" evidence="1">
    <location>
        <begin position="214"/>
        <end position="336"/>
    </location>
</feature>
<dbReference type="InterPro" id="IPR003607">
    <property type="entry name" value="HD/PDEase_dom"/>
</dbReference>
<dbReference type="InterPro" id="IPR003018">
    <property type="entry name" value="GAF"/>
</dbReference>
<dbReference type="Gene3D" id="3.30.450.40">
    <property type="match status" value="1"/>
</dbReference>
<dbReference type="InterPro" id="IPR037522">
    <property type="entry name" value="HD_GYP_dom"/>
</dbReference>
<dbReference type="CDD" id="cd00077">
    <property type="entry name" value="HDc"/>
    <property type="match status" value="1"/>
</dbReference>
<evidence type="ECO:0000313" key="4">
    <source>
        <dbReference type="Proteomes" id="UP000267249"/>
    </source>
</evidence>
<dbReference type="SUPFAM" id="SSF109604">
    <property type="entry name" value="HD-domain/PDEase-like"/>
    <property type="match status" value="1"/>
</dbReference>
<dbReference type="PROSITE" id="PS51832">
    <property type="entry name" value="HD_GYP"/>
    <property type="match status" value="1"/>
</dbReference>
<dbReference type="RefSeq" id="WP_261789748.1">
    <property type="nucleotide sequence ID" value="NZ_CP030139.2"/>
</dbReference>
<dbReference type="Pfam" id="PF13185">
    <property type="entry name" value="GAF_2"/>
    <property type="match status" value="1"/>
</dbReference>
<proteinExistence type="predicted"/>
<sequence>MDTEDLQQKLHAQVALAERSEHAFLTLKACNEALVRTSSEQEFLAEFCRLCVVEAGYAHALVTLAGPDPHEVLQSFASYGSLQSYVDNLQVTWDDAPTGQGPTGRAIKTGQSQLADWRSPQPRLMPWQDLAQHHHITASIALPIKQSDRVLGALNIYSTEPNSFSPADQELLEQVAQLLAYGLTSRQTLAAQDRLLDQTIQAIVKMVELRDPYTQGHENQVARLAYTIAHQLQLPEDTARGIYVAGLLHDVGKLRAPAEILSKPGRLDPIEYELIKLHSQASYDILRNIQFPWPVAEIALQHHERLDGSGYPQKLKGDQILLGARIIAVADVIDAMTSHRPYRPGLGLGAAIAEIEANRGQLYDPDVVDACLAILHAPGLVWTDLPRPPQASDPIA</sequence>
<evidence type="ECO:0000259" key="2">
    <source>
        <dbReference type="PROSITE" id="PS51832"/>
    </source>
</evidence>